<organism evidence="4 5">
    <name type="scientific">Natronobacterium gregoryi</name>
    <dbReference type="NCBI Taxonomy" id="44930"/>
    <lineage>
        <taxon>Archaea</taxon>
        <taxon>Methanobacteriati</taxon>
        <taxon>Methanobacteriota</taxon>
        <taxon>Stenosarchaea group</taxon>
        <taxon>Halobacteria</taxon>
        <taxon>Halobacteriales</taxon>
        <taxon>Natrialbaceae</taxon>
        <taxon>Natronobacterium</taxon>
    </lineage>
</organism>
<sequence>MRRRDVLAGLGSLGILGGAGAVAVYGLPSTNDISNDEGDDGSEDGERYEQVKLETVDAPGSEAGQVVVPAPNRPTFIDFFGTWCPPCKEQMPELAEAHERIGDEVLFVSITSESVGEDGPLTEAELVEWWGENGGNWTLGLDPTAELSYRVGRYPMAVALDDSSVVRWSDTGSKTADEFVAGIENALEHSETES</sequence>
<accession>A0A1I3RIU6</accession>
<evidence type="ECO:0000256" key="1">
    <source>
        <dbReference type="ARBA" id="ARBA00004196"/>
    </source>
</evidence>
<dbReference type="AlphaFoldDB" id="A0A1I3RIU6"/>
<dbReference type="PROSITE" id="PS00194">
    <property type="entry name" value="THIOREDOXIN_1"/>
    <property type="match status" value="1"/>
</dbReference>
<comment type="subcellular location">
    <subcellularLocation>
        <location evidence="1">Cell envelope</location>
    </subcellularLocation>
</comment>
<dbReference type="InterPro" id="IPR013766">
    <property type="entry name" value="Thioredoxin_domain"/>
</dbReference>
<evidence type="ECO:0000256" key="2">
    <source>
        <dbReference type="ARBA" id="ARBA00022748"/>
    </source>
</evidence>
<dbReference type="OrthoDB" id="115386at2157"/>
<dbReference type="GeneID" id="14209290"/>
<dbReference type="InterPro" id="IPR050553">
    <property type="entry name" value="Thioredoxin_ResA/DsbE_sf"/>
</dbReference>
<proteinExistence type="predicted"/>
<dbReference type="SUPFAM" id="SSF52833">
    <property type="entry name" value="Thioredoxin-like"/>
    <property type="match status" value="1"/>
</dbReference>
<dbReference type="InterPro" id="IPR036249">
    <property type="entry name" value="Thioredoxin-like_sf"/>
</dbReference>
<protein>
    <submittedName>
        <fullName evidence="4">Redoxin</fullName>
    </submittedName>
</protein>
<dbReference type="CDD" id="cd02966">
    <property type="entry name" value="TlpA_like_family"/>
    <property type="match status" value="1"/>
</dbReference>
<dbReference type="RefSeq" id="WP_005576910.1">
    <property type="nucleotide sequence ID" value="NZ_FORO01000031.1"/>
</dbReference>
<dbReference type="GO" id="GO:0016491">
    <property type="term" value="F:oxidoreductase activity"/>
    <property type="evidence" value="ECO:0007669"/>
    <property type="project" value="InterPro"/>
</dbReference>
<evidence type="ECO:0000313" key="4">
    <source>
        <dbReference type="EMBL" id="SFJ45960.1"/>
    </source>
</evidence>
<feature type="domain" description="Thioredoxin" evidence="3">
    <location>
        <begin position="42"/>
        <end position="188"/>
    </location>
</feature>
<dbReference type="PROSITE" id="PS51352">
    <property type="entry name" value="THIOREDOXIN_2"/>
    <property type="match status" value="1"/>
</dbReference>
<dbReference type="OMA" id="FGTWCPP"/>
<evidence type="ECO:0000313" key="5">
    <source>
        <dbReference type="Proteomes" id="UP000182829"/>
    </source>
</evidence>
<dbReference type="GO" id="GO:0017004">
    <property type="term" value="P:cytochrome complex assembly"/>
    <property type="evidence" value="ECO:0007669"/>
    <property type="project" value="UniProtKB-KW"/>
</dbReference>
<keyword evidence="2" id="KW-0201">Cytochrome c-type biogenesis</keyword>
<dbReference type="PANTHER" id="PTHR42852">
    <property type="entry name" value="THIOL:DISULFIDE INTERCHANGE PROTEIN DSBE"/>
    <property type="match status" value="1"/>
</dbReference>
<dbReference type="InterPro" id="IPR013740">
    <property type="entry name" value="Redoxin"/>
</dbReference>
<evidence type="ECO:0000259" key="3">
    <source>
        <dbReference type="PROSITE" id="PS51352"/>
    </source>
</evidence>
<gene>
    <name evidence="4" type="ORF">SAMN05443661_13121</name>
</gene>
<dbReference type="InterPro" id="IPR017937">
    <property type="entry name" value="Thioredoxin_CS"/>
</dbReference>
<dbReference type="Pfam" id="PF08534">
    <property type="entry name" value="Redoxin"/>
    <property type="match status" value="1"/>
</dbReference>
<reference evidence="4 5" key="1">
    <citation type="submission" date="2016-10" db="EMBL/GenBank/DDBJ databases">
        <authorList>
            <person name="de Groot N.N."/>
        </authorList>
    </citation>
    <scope>NUCLEOTIDE SEQUENCE [LARGE SCALE GENOMIC DNA]</scope>
    <source>
        <strain evidence="4 5">SP2</strain>
    </source>
</reference>
<dbReference type="Gene3D" id="3.40.30.10">
    <property type="entry name" value="Glutaredoxin"/>
    <property type="match status" value="1"/>
</dbReference>
<name>A0A1I3RIU6_9EURY</name>
<dbReference type="Proteomes" id="UP000182829">
    <property type="component" value="Unassembled WGS sequence"/>
</dbReference>
<dbReference type="PANTHER" id="PTHR42852:SF17">
    <property type="entry name" value="THIOREDOXIN-LIKE PROTEIN HI_1115"/>
    <property type="match status" value="1"/>
</dbReference>
<dbReference type="EMBL" id="FORO01000031">
    <property type="protein sequence ID" value="SFJ45960.1"/>
    <property type="molecule type" value="Genomic_DNA"/>
</dbReference>